<dbReference type="PROSITE" id="PS00675">
    <property type="entry name" value="SIGMA54_INTERACT_1"/>
    <property type="match status" value="1"/>
</dbReference>
<evidence type="ECO:0000313" key="14">
    <source>
        <dbReference type="EMBL" id="KEQ63445.1"/>
    </source>
</evidence>
<keyword evidence="7" id="KW-0067">ATP-binding</keyword>
<evidence type="ECO:0000256" key="10">
    <source>
        <dbReference type="ARBA" id="ARBA00023180"/>
    </source>
</evidence>
<dbReference type="InterPro" id="IPR003439">
    <property type="entry name" value="ABC_transporter-like_ATP-bd"/>
</dbReference>
<feature type="transmembrane region" description="Helical" evidence="11">
    <location>
        <begin position="100"/>
        <end position="123"/>
    </location>
</feature>
<dbReference type="GeneID" id="63914720"/>
<feature type="transmembrane region" description="Helical" evidence="11">
    <location>
        <begin position="906"/>
        <end position="927"/>
    </location>
</feature>
<sequence>MSNATWLSDATSNCNLHAFGPASCDGSFDFTLFFEQTILSIVPSAIFLCCLPFSFIKLYRAAPRINAPTIRNSKLTIATLLAVTQISLLVSWVIRPASETPATLPALCLGLIVSLAIVFLSTVSHTRSIRSSSLLGVYLLFSSVFDAAQVRTLFLSHSRRIVPSFMCLSIALKLSLLACESWNKRSWLPPADRTLPPESTSSVLSRSLLWWLNPLFVSGLRTLLSQDQLYAIDPDLRSRKTGQSLEAALDKELKKAQGRTESSTAPSPVWALPKACFRAVWTDITAMIPMRLALVGFTFAQPFLFTRAIDYLNQENHDPDKNIGYSLIGATFIIYTGIAISNALYQQQISRIMTKLRGALVSIIHDHILVVYDGATKDGAALTLISSDIDTMIRVLGELNESWARLIEVAVGIGLLARQVGAVSIVPIVLTVISTQAQGWVSRRIGSRRKDWSAATQKRVNTTSAVLGSLQSVKMSGLKESASSLLHSLRVNELQMFACFARFIIGLNAIAVIPSIWAPVTTFIVYAIKAYVDGSDGLDIAQAFTSLALLDLVTTPSAKLLTIMPLWAQALGCFERLQHYLELPVRKDYRSHSGGLLSSTTDNASCDLAIELSTLTPQGARAGSAVVCSHMEVSLSTEGPAILKGVSLDVNTGSLVVITGQTGTGKTTLLKTILGETHTLSGSMLVSSKSIAYCSQKPWMANKTIKELIAGSDRDSTEIDETWYSTVLYACDLTKDVASMPDGDDTRLGSKGVSLSGGQKARLALARAVYARRDIMLLDDVLSALDVNTEEVIIHRLLGPKGLLRKFGTTVLLVTHSQRAMAISDQIVTLSMDGCVVHTGSSSSHDPKLGMMTDTPLDKSADVTVTEVNKARAPKGPSKEDKDDLARRTGDWSIYKYYFSNFHKRYLAMFAAFSIGAAFSSRFSQIWLNWWTADDDSNLGLYLTVYAVLALAQTCFSNLNMWVVFLKMIPDSAINMHRTLLYTVVGAASSVYYQSDSGAILNRFAQDMALVVGALPTSLIATGNTLCETIASLAVISTGASYMGITIPFVMITIYATQKIYLSTSRQLRLIEIEARSPIYSHFLETLEGVVTIRAFGWEEEAKNEHSKLLDTAQSPYYLLSCIQRWLKLVLDLIVAALAVLVVALAVSQRGTTSAGLLGVALTNVLGFSQSLTRLVTEWTTLETSLGAVSRVRSFATTTEQEASSETSTMSQELVTQGAVVFSGVHAKYTDAPGPYDLNDITFSIPPGTRVAICGRTGSGKSSLMLALLRLLPLRHGSISIDGHDIQHVHPDIVRNSIIAIPQQPFLLPGTLRSILDPKAELSDTDLISALSKVHLLDLVNERGGLDADIDQQSLSQGQAQLLCLARALLRKSKLVILDEATSSLDADTDTVIRDVLRSEFVDCSVISIAHRMTTILDADMVIMMDAGRVSVVGKPDDLRISNNGFRQLCGIS</sequence>
<organism evidence="14 15">
    <name type="scientific">Aureobasidium melanogenum (strain CBS 110374)</name>
    <name type="common">Aureobasidium pullulans var. melanogenum</name>
    <dbReference type="NCBI Taxonomy" id="1043003"/>
    <lineage>
        <taxon>Eukaryota</taxon>
        <taxon>Fungi</taxon>
        <taxon>Dikarya</taxon>
        <taxon>Ascomycota</taxon>
        <taxon>Pezizomycotina</taxon>
        <taxon>Dothideomycetes</taxon>
        <taxon>Dothideomycetidae</taxon>
        <taxon>Dothideales</taxon>
        <taxon>Saccotheciaceae</taxon>
        <taxon>Aureobasidium</taxon>
    </lineage>
</organism>
<comment type="subcellular location">
    <subcellularLocation>
        <location evidence="1">Cell membrane</location>
        <topology evidence="1">Multi-pass membrane protein</topology>
    </subcellularLocation>
</comment>
<dbReference type="InterPro" id="IPR044746">
    <property type="entry name" value="ABCC_6TM_D1"/>
</dbReference>
<keyword evidence="3" id="KW-0813">Transport</keyword>
<dbReference type="Pfam" id="PF00005">
    <property type="entry name" value="ABC_tran"/>
    <property type="match status" value="2"/>
</dbReference>
<reference evidence="14 15" key="1">
    <citation type="journal article" date="2014" name="BMC Genomics">
        <title>Genome sequencing of four Aureobasidium pullulans varieties: biotechnological potential, stress tolerance, and description of new species.</title>
        <authorList>
            <person name="Gostin Ar C."/>
            <person name="Ohm R.A."/>
            <person name="Kogej T."/>
            <person name="Sonjak S."/>
            <person name="Turk M."/>
            <person name="Zajc J."/>
            <person name="Zalar P."/>
            <person name="Grube M."/>
            <person name="Sun H."/>
            <person name="Han J."/>
            <person name="Sharma A."/>
            <person name="Chiniquy J."/>
            <person name="Ngan C.Y."/>
            <person name="Lipzen A."/>
            <person name="Barry K."/>
            <person name="Grigoriev I.V."/>
            <person name="Gunde-Cimerman N."/>
        </authorList>
    </citation>
    <scope>NUCLEOTIDE SEQUENCE [LARGE SCALE GENOMIC DNA]</scope>
    <source>
        <strain evidence="14 15">CBS 110374</strain>
    </source>
</reference>
<dbReference type="PROSITE" id="PS50929">
    <property type="entry name" value="ABC_TM1F"/>
    <property type="match status" value="2"/>
</dbReference>
<dbReference type="InterPro" id="IPR017871">
    <property type="entry name" value="ABC_transporter-like_CS"/>
</dbReference>
<comment type="similarity">
    <text evidence="2">Belongs to the ABC transporter superfamily. ABCC family. Conjugate transporter (TC 3.A.1.208) subfamily.</text>
</comment>
<dbReference type="Pfam" id="PF00664">
    <property type="entry name" value="ABC_membrane"/>
    <property type="match status" value="2"/>
</dbReference>
<evidence type="ECO:0000256" key="7">
    <source>
        <dbReference type="ARBA" id="ARBA00022840"/>
    </source>
</evidence>
<evidence type="ECO:0000256" key="9">
    <source>
        <dbReference type="ARBA" id="ARBA00023136"/>
    </source>
</evidence>
<evidence type="ECO:0000259" key="13">
    <source>
        <dbReference type="PROSITE" id="PS50929"/>
    </source>
</evidence>
<evidence type="ECO:0000256" key="1">
    <source>
        <dbReference type="ARBA" id="ARBA00004651"/>
    </source>
</evidence>
<evidence type="ECO:0000259" key="12">
    <source>
        <dbReference type="PROSITE" id="PS50893"/>
    </source>
</evidence>
<dbReference type="CDD" id="cd18580">
    <property type="entry name" value="ABC_6TM_ABCC_D2"/>
    <property type="match status" value="1"/>
</dbReference>
<dbReference type="InterPro" id="IPR036640">
    <property type="entry name" value="ABC1_TM_sf"/>
</dbReference>
<dbReference type="GO" id="GO:0005524">
    <property type="term" value="F:ATP binding"/>
    <property type="evidence" value="ECO:0007669"/>
    <property type="project" value="UniProtKB-KW"/>
</dbReference>
<keyword evidence="15" id="KW-1185">Reference proteome</keyword>
<evidence type="ECO:0000256" key="5">
    <source>
        <dbReference type="ARBA" id="ARBA00022692"/>
    </source>
</evidence>
<feature type="domain" description="ABC transmembrane type-1" evidence="13">
    <location>
        <begin position="292"/>
        <end position="569"/>
    </location>
</feature>
<dbReference type="FunFam" id="1.20.1560.10:FF:000055">
    <property type="entry name" value="ABC multidrug transporter (Eurofung)"/>
    <property type="match status" value="1"/>
</dbReference>
<name>A0A074VRR5_AURM1</name>
<gene>
    <name evidence="14" type="ORF">M437DRAFT_46935</name>
</gene>
<feature type="transmembrane region" description="Helical" evidence="11">
    <location>
        <begin position="540"/>
        <end position="561"/>
    </location>
</feature>
<evidence type="ECO:0000256" key="8">
    <source>
        <dbReference type="ARBA" id="ARBA00022989"/>
    </source>
</evidence>
<feature type="domain" description="ABC transporter" evidence="12">
    <location>
        <begin position="1220"/>
        <end position="1452"/>
    </location>
</feature>
<dbReference type="InterPro" id="IPR003593">
    <property type="entry name" value="AAA+_ATPase"/>
</dbReference>
<keyword evidence="8 11" id="KW-1133">Transmembrane helix</keyword>
<dbReference type="PANTHER" id="PTHR24223:SF399">
    <property type="entry name" value="ABC TRANSPORTER ATNG"/>
    <property type="match status" value="1"/>
</dbReference>
<accession>A0A074VRR5</accession>
<evidence type="ECO:0000256" key="11">
    <source>
        <dbReference type="SAM" id="Phobius"/>
    </source>
</evidence>
<keyword evidence="5 11" id="KW-0812">Transmembrane</keyword>
<evidence type="ECO:0000256" key="6">
    <source>
        <dbReference type="ARBA" id="ARBA00022741"/>
    </source>
</evidence>
<dbReference type="RefSeq" id="XP_040880468.1">
    <property type="nucleotide sequence ID" value="XM_041021347.1"/>
</dbReference>
<dbReference type="GO" id="GO:0140359">
    <property type="term" value="F:ABC-type transporter activity"/>
    <property type="evidence" value="ECO:0007669"/>
    <property type="project" value="InterPro"/>
</dbReference>
<feature type="transmembrane region" description="Helical" evidence="11">
    <location>
        <begin position="75"/>
        <end position="94"/>
    </location>
</feature>
<keyword evidence="10" id="KW-0325">Glycoprotein</keyword>
<dbReference type="CDD" id="cd18579">
    <property type="entry name" value="ABC_6TM_ABCC_D1"/>
    <property type="match status" value="1"/>
</dbReference>
<keyword evidence="6" id="KW-0547">Nucleotide-binding</keyword>
<feature type="transmembrane region" description="Helical" evidence="11">
    <location>
        <begin position="325"/>
        <end position="345"/>
    </location>
</feature>
<dbReference type="SMART" id="SM00382">
    <property type="entry name" value="AAA"/>
    <property type="match status" value="2"/>
</dbReference>
<dbReference type="FunFam" id="1.20.1560.10:FF:000066">
    <property type="entry name" value="ABC multidrug transporter (Eurofung)"/>
    <property type="match status" value="1"/>
</dbReference>
<keyword evidence="4" id="KW-1003">Cell membrane</keyword>
<dbReference type="SUPFAM" id="SSF90123">
    <property type="entry name" value="ABC transporter transmembrane region"/>
    <property type="match status" value="2"/>
</dbReference>
<dbReference type="InterPro" id="IPR050173">
    <property type="entry name" value="ABC_transporter_C-like"/>
</dbReference>
<feature type="domain" description="ABC transporter" evidence="12">
    <location>
        <begin position="628"/>
        <end position="857"/>
    </location>
</feature>
<evidence type="ECO:0000313" key="15">
    <source>
        <dbReference type="Proteomes" id="UP000030672"/>
    </source>
</evidence>
<feature type="transmembrane region" description="Helical" evidence="11">
    <location>
        <begin position="37"/>
        <end position="55"/>
    </location>
</feature>
<protein>
    <submittedName>
        <fullName evidence="14">Putative ABC transporter</fullName>
    </submittedName>
</protein>
<feature type="transmembrane region" description="Helical" evidence="11">
    <location>
        <begin position="1030"/>
        <end position="1056"/>
    </location>
</feature>
<evidence type="ECO:0000256" key="4">
    <source>
        <dbReference type="ARBA" id="ARBA00022475"/>
    </source>
</evidence>
<dbReference type="InterPro" id="IPR044726">
    <property type="entry name" value="ABCC_6TM_D2"/>
</dbReference>
<dbReference type="PROSITE" id="PS50893">
    <property type="entry name" value="ABC_TRANSPORTER_2"/>
    <property type="match status" value="2"/>
</dbReference>
<feature type="transmembrane region" description="Helical" evidence="11">
    <location>
        <begin position="503"/>
        <end position="528"/>
    </location>
</feature>
<dbReference type="InterPro" id="IPR025662">
    <property type="entry name" value="Sigma_54_int_dom_ATP-bd_1"/>
</dbReference>
<feature type="transmembrane region" description="Helical" evidence="11">
    <location>
        <begin position="939"/>
        <end position="959"/>
    </location>
</feature>
<dbReference type="GO" id="GO:0005886">
    <property type="term" value="C:plasma membrane"/>
    <property type="evidence" value="ECO:0007669"/>
    <property type="project" value="UniProtKB-SubCell"/>
</dbReference>
<dbReference type="SUPFAM" id="SSF52540">
    <property type="entry name" value="P-loop containing nucleoside triphosphate hydrolases"/>
    <property type="match status" value="2"/>
</dbReference>
<evidence type="ECO:0000256" key="3">
    <source>
        <dbReference type="ARBA" id="ARBA00022448"/>
    </source>
</evidence>
<dbReference type="PROSITE" id="PS00211">
    <property type="entry name" value="ABC_TRANSPORTER_1"/>
    <property type="match status" value="2"/>
</dbReference>
<dbReference type="Gene3D" id="3.40.50.300">
    <property type="entry name" value="P-loop containing nucleotide triphosphate hydrolases"/>
    <property type="match status" value="2"/>
</dbReference>
<keyword evidence="9 11" id="KW-0472">Membrane</keyword>
<dbReference type="Gene3D" id="1.20.1560.10">
    <property type="entry name" value="ABC transporter type 1, transmembrane domain"/>
    <property type="match status" value="2"/>
</dbReference>
<feature type="transmembrane region" description="Helical" evidence="11">
    <location>
        <begin position="288"/>
        <end position="305"/>
    </location>
</feature>
<dbReference type="STRING" id="1043003.A0A074VRR5"/>
<proteinExistence type="inferred from homology"/>
<feature type="transmembrane region" description="Helical" evidence="11">
    <location>
        <begin position="1129"/>
        <end position="1147"/>
    </location>
</feature>
<feature type="domain" description="ABC transmembrane type-1" evidence="13">
    <location>
        <begin position="907"/>
        <end position="1184"/>
    </location>
</feature>
<dbReference type="EMBL" id="KL584831">
    <property type="protein sequence ID" value="KEQ63445.1"/>
    <property type="molecule type" value="Genomic_DNA"/>
</dbReference>
<dbReference type="PANTHER" id="PTHR24223">
    <property type="entry name" value="ATP-BINDING CASSETTE SUB-FAMILY C"/>
    <property type="match status" value="1"/>
</dbReference>
<dbReference type="HOGENOM" id="CLU_000604_27_5_1"/>
<dbReference type="FunFam" id="3.40.50.300:FF:002145">
    <property type="entry name" value="ABC transporter (MsbA subfamily)"/>
    <property type="match status" value="1"/>
</dbReference>
<evidence type="ECO:0000256" key="2">
    <source>
        <dbReference type="ARBA" id="ARBA00009726"/>
    </source>
</evidence>
<dbReference type="InterPro" id="IPR027417">
    <property type="entry name" value="P-loop_NTPase"/>
</dbReference>
<dbReference type="Proteomes" id="UP000030672">
    <property type="component" value="Unassembled WGS sequence"/>
</dbReference>
<dbReference type="GO" id="GO:0016887">
    <property type="term" value="F:ATP hydrolysis activity"/>
    <property type="evidence" value="ECO:0007669"/>
    <property type="project" value="InterPro"/>
</dbReference>
<dbReference type="InterPro" id="IPR011527">
    <property type="entry name" value="ABC1_TM_dom"/>
</dbReference>